<dbReference type="RefSeq" id="WP_158869811.1">
    <property type="nucleotide sequence ID" value="NZ_CP046401.1"/>
</dbReference>
<evidence type="ECO:0008006" key="3">
    <source>
        <dbReference type="Google" id="ProtNLM"/>
    </source>
</evidence>
<dbReference type="Proteomes" id="UP000428260">
    <property type="component" value="Chromosome"/>
</dbReference>
<evidence type="ECO:0000313" key="2">
    <source>
        <dbReference type="Proteomes" id="UP000428260"/>
    </source>
</evidence>
<dbReference type="Pfam" id="PF19867">
    <property type="entry name" value="DUF6340"/>
    <property type="match status" value="1"/>
</dbReference>
<evidence type="ECO:0000313" key="1">
    <source>
        <dbReference type="EMBL" id="QGY46683.1"/>
    </source>
</evidence>
<dbReference type="SUPFAM" id="SSF81901">
    <property type="entry name" value="HCP-like"/>
    <property type="match status" value="1"/>
</dbReference>
<dbReference type="InterPro" id="IPR011990">
    <property type="entry name" value="TPR-like_helical_dom_sf"/>
</dbReference>
<accession>A0A6I6K4Z3</accession>
<dbReference type="AlphaFoldDB" id="A0A6I6K4Z3"/>
<dbReference type="EMBL" id="CP046401">
    <property type="protein sequence ID" value="QGY46683.1"/>
    <property type="molecule type" value="Genomic_DNA"/>
</dbReference>
<name>A0A6I6K4Z3_9BACT</name>
<reference evidence="1 2" key="1">
    <citation type="submission" date="2019-11" db="EMBL/GenBank/DDBJ databases">
        <authorList>
            <person name="Zheng R.K."/>
            <person name="Sun C.M."/>
        </authorList>
    </citation>
    <scope>NUCLEOTIDE SEQUENCE [LARGE SCALE GENOMIC DNA]</scope>
    <source>
        <strain evidence="1 2">WC007</strain>
    </source>
</reference>
<sequence length="341" mass="39532">MNRFILLTFTIAIFSSCTVYKEYPIDIYKPGDIPVPSDAQSVVLVYRNFKYPADTLQRYYKDDYQLRKARTNPDKLDSVLVTACLSELAKNLKTKNAFADIKIMPYHSFKRHSGSKLPPLNFDLVKQITETTQADLLISLETFSYFFSEYSESYESPKSNEVITANVWAVFDPARENLVERKALIDTVFWNGYDESGNYNKNYQLPPRETALRIASQLSGENYSKRFFASWQTVKRMYSIPPLPDFEQAANYISEGDWDKAIPLWEKYASDNNGKLAINARYNLALAYEMKDDIEMASRWANAAQNLAVEYRNKEDLKMILLYQNILKQRKKDIAKLNSQN</sequence>
<dbReference type="InterPro" id="IPR045921">
    <property type="entry name" value="DUF6340"/>
</dbReference>
<keyword evidence="2" id="KW-1185">Reference proteome</keyword>
<organism evidence="1 2">
    <name type="scientific">Maribellus comscasis</name>
    <dbReference type="NCBI Taxonomy" id="2681766"/>
    <lineage>
        <taxon>Bacteria</taxon>
        <taxon>Pseudomonadati</taxon>
        <taxon>Bacteroidota</taxon>
        <taxon>Bacteroidia</taxon>
        <taxon>Marinilabiliales</taxon>
        <taxon>Prolixibacteraceae</taxon>
        <taxon>Maribellus</taxon>
    </lineage>
</organism>
<protein>
    <recommendedName>
        <fullName evidence="3">Tetratricopeptide repeat protein</fullName>
    </recommendedName>
</protein>
<proteinExistence type="predicted"/>
<dbReference type="PROSITE" id="PS51257">
    <property type="entry name" value="PROKAR_LIPOPROTEIN"/>
    <property type="match status" value="1"/>
</dbReference>
<gene>
    <name evidence="1" type="ORF">GM418_24390</name>
</gene>
<dbReference type="KEGG" id="mcos:GM418_24390"/>
<dbReference type="Gene3D" id="1.25.40.10">
    <property type="entry name" value="Tetratricopeptide repeat domain"/>
    <property type="match status" value="1"/>
</dbReference>